<dbReference type="GO" id="GO:0009653">
    <property type="term" value="P:anatomical structure morphogenesis"/>
    <property type="evidence" value="ECO:0000318"/>
    <property type="project" value="GO_Central"/>
</dbReference>
<dbReference type="GO" id="GO:0000978">
    <property type="term" value="F:RNA polymerase II cis-regulatory region sequence-specific DNA binding"/>
    <property type="evidence" value="ECO:0000318"/>
    <property type="project" value="GO_Central"/>
</dbReference>
<dbReference type="PANTHER" id="PTHR11829:SF380">
    <property type="entry name" value="PROTEIN FORK HEAD"/>
    <property type="match status" value="1"/>
</dbReference>
<feature type="region of interest" description="Disordered" evidence="5">
    <location>
        <begin position="316"/>
        <end position="336"/>
    </location>
</feature>
<dbReference type="FunFam" id="1.10.10.10:FF:000042">
    <property type="entry name" value="hepatocyte nuclear factor 3-beta"/>
    <property type="match status" value="1"/>
</dbReference>
<accession>A0A8R1U9V5</accession>
<dbReference type="AlphaFoldDB" id="A0A2A6CTI2"/>
<feature type="DNA-binding region" description="Fork-head" evidence="4">
    <location>
        <begin position="166"/>
        <end position="260"/>
    </location>
</feature>
<reference evidence="7" key="1">
    <citation type="journal article" date="2008" name="Nat. Genet.">
        <title>The Pristionchus pacificus genome provides a unique perspective on nematode lifestyle and parasitism.</title>
        <authorList>
            <person name="Dieterich C."/>
            <person name="Clifton S.W."/>
            <person name="Schuster L.N."/>
            <person name="Chinwalla A."/>
            <person name="Delehaunty K."/>
            <person name="Dinkelacker I."/>
            <person name="Fulton L."/>
            <person name="Fulton R."/>
            <person name="Godfrey J."/>
            <person name="Minx P."/>
            <person name="Mitreva M."/>
            <person name="Roeseler W."/>
            <person name="Tian H."/>
            <person name="Witte H."/>
            <person name="Yang S.P."/>
            <person name="Wilson R.K."/>
            <person name="Sommer R.J."/>
        </authorList>
    </citation>
    <scope>NUCLEOTIDE SEQUENCE [LARGE SCALE GENOMIC DNA]</scope>
    <source>
        <strain evidence="7">PS312</strain>
    </source>
</reference>
<dbReference type="PRINTS" id="PR00053">
    <property type="entry name" value="FORKHEAD"/>
</dbReference>
<dbReference type="GO" id="GO:0006357">
    <property type="term" value="P:regulation of transcription by RNA polymerase II"/>
    <property type="evidence" value="ECO:0000318"/>
    <property type="project" value="GO_Central"/>
</dbReference>
<dbReference type="InterPro" id="IPR050211">
    <property type="entry name" value="FOX_domain-containing"/>
</dbReference>
<feature type="region of interest" description="Disordered" evidence="5">
    <location>
        <begin position="118"/>
        <end position="148"/>
    </location>
</feature>
<sequence>MTSLPSTSLPSEIPSTPPNGSLPSLFQTPQSQGSNSLSTSSSSAFNQVPSLFQSTISTEGMTSTPQDYASNLAYGYYNYPNASLSTLHYYNSTSYQSQMPSNTYQYSLPTTSSSPLLPSTVTSDTTQSLPTSILPTPPTSVNSPDDPVIPESEIIKIETGTYGGAKPSYSYISLITMAIQRSETQKMTLNEIYQWIIDRFPHYRKNTKSWQNSIRHSLSYNDCFIRVNRTADKPGKGAYWTLHPDSGNMFPNGCYQRRPKRFKLKERVRDPSRAKKKQQSSSLNGLLQEVKEELMDPSPPPPLQSVGDLLTNAGLSSLTMHKPSKKKTPKSSPTKTLMNQSLLNQSMSLQLPSSSSMPGLPTSVITEVSSLSSQPTSQYSMPYGDFSSFNAIQPLPSFAPLTESTIRFDPSAYYDYSAYNNMNLYGSTNAQEFSTPKELSQFSGTL</sequence>
<accession>A0A2A6CTI2</accession>
<dbReference type="InterPro" id="IPR001766">
    <property type="entry name" value="Fork_head_dom"/>
</dbReference>
<dbReference type="PANTHER" id="PTHR11829">
    <property type="entry name" value="FORKHEAD BOX PROTEIN"/>
    <property type="match status" value="1"/>
</dbReference>
<dbReference type="Gene3D" id="1.10.10.10">
    <property type="entry name" value="Winged helix-like DNA-binding domain superfamily/Winged helix DNA-binding domain"/>
    <property type="match status" value="1"/>
</dbReference>
<feature type="compositionally biased region" description="Low complexity" evidence="5">
    <location>
        <begin position="118"/>
        <end position="134"/>
    </location>
</feature>
<dbReference type="EnsemblMetazoa" id="PPA14054.1">
    <property type="protein sequence ID" value="PPA14054.1"/>
    <property type="gene ID" value="WBGene00103608"/>
</dbReference>
<dbReference type="PROSITE" id="PS00658">
    <property type="entry name" value="FORK_HEAD_2"/>
    <property type="match status" value="1"/>
</dbReference>
<dbReference type="SMART" id="SM00339">
    <property type="entry name" value="FH"/>
    <property type="match status" value="1"/>
</dbReference>
<evidence type="ECO:0000256" key="1">
    <source>
        <dbReference type="ARBA" id="ARBA00004123"/>
    </source>
</evidence>
<feature type="region of interest" description="Disordered" evidence="5">
    <location>
        <begin position="1"/>
        <end position="42"/>
    </location>
</feature>
<dbReference type="SUPFAM" id="SSF46785">
    <property type="entry name" value="Winged helix' DNA-binding domain"/>
    <property type="match status" value="1"/>
</dbReference>
<protein>
    <submittedName>
        <fullName evidence="6">Fork-head domain-containing protein</fullName>
    </submittedName>
</protein>
<dbReference type="Pfam" id="PF00250">
    <property type="entry name" value="Forkhead"/>
    <property type="match status" value="1"/>
</dbReference>
<dbReference type="PROSITE" id="PS50039">
    <property type="entry name" value="FORK_HEAD_3"/>
    <property type="match status" value="1"/>
</dbReference>
<dbReference type="GO" id="GO:0005634">
    <property type="term" value="C:nucleus"/>
    <property type="evidence" value="ECO:0007669"/>
    <property type="project" value="UniProtKB-SubCell"/>
</dbReference>
<evidence type="ECO:0000256" key="2">
    <source>
        <dbReference type="ARBA" id="ARBA00023125"/>
    </source>
</evidence>
<evidence type="ECO:0000256" key="5">
    <source>
        <dbReference type="SAM" id="MobiDB-lite"/>
    </source>
</evidence>
<proteinExistence type="predicted"/>
<keyword evidence="2 4" id="KW-0238">DNA-binding</keyword>
<feature type="compositionally biased region" description="Low complexity" evidence="5">
    <location>
        <begin position="31"/>
        <end position="42"/>
    </location>
</feature>
<feature type="compositionally biased region" description="Polar residues" evidence="5">
    <location>
        <begin position="1"/>
        <end position="30"/>
    </location>
</feature>
<dbReference type="InterPro" id="IPR036390">
    <property type="entry name" value="WH_DNA-bd_sf"/>
</dbReference>
<dbReference type="OrthoDB" id="5954824at2759"/>
<gene>
    <name evidence="6" type="primary">WBGene00103608</name>
</gene>
<keyword evidence="3 4" id="KW-0539">Nucleus</keyword>
<reference evidence="6" key="2">
    <citation type="submission" date="2022-06" db="UniProtKB">
        <authorList>
            <consortium name="EnsemblMetazoa"/>
        </authorList>
    </citation>
    <scope>IDENTIFICATION</scope>
    <source>
        <strain evidence="6">PS312</strain>
    </source>
</reference>
<name>A0A2A6CTI2_PRIPA</name>
<dbReference type="InterPro" id="IPR030456">
    <property type="entry name" value="TF_fork_head_CS_2"/>
</dbReference>
<dbReference type="GO" id="GO:0030154">
    <property type="term" value="P:cell differentiation"/>
    <property type="evidence" value="ECO:0000318"/>
    <property type="project" value="GO_Central"/>
</dbReference>
<evidence type="ECO:0000313" key="7">
    <source>
        <dbReference type="Proteomes" id="UP000005239"/>
    </source>
</evidence>
<dbReference type="InterPro" id="IPR036388">
    <property type="entry name" value="WH-like_DNA-bd_sf"/>
</dbReference>
<evidence type="ECO:0000313" key="6">
    <source>
        <dbReference type="EnsemblMetazoa" id="PPA14054.1"/>
    </source>
</evidence>
<organism evidence="6 7">
    <name type="scientific">Pristionchus pacificus</name>
    <name type="common">Parasitic nematode worm</name>
    <dbReference type="NCBI Taxonomy" id="54126"/>
    <lineage>
        <taxon>Eukaryota</taxon>
        <taxon>Metazoa</taxon>
        <taxon>Ecdysozoa</taxon>
        <taxon>Nematoda</taxon>
        <taxon>Chromadorea</taxon>
        <taxon>Rhabditida</taxon>
        <taxon>Rhabditina</taxon>
        <taxon>Diplogasteromorpha</taxon>
        <taxon>Diplogasteroidea</taxon>
        <taxon>Neodiplogasteridae</taxon>
        <taxon>Pristionchus</taxon>
    </lineage>
</organism>
<dbReference type="Proteomes" id="UP000005239">
    <property type="component" value="Unassembled WGS sequence"/>
</dbReference>
<dbReference type="GO" id="GO:0000981">
    <property type="term" value="F:DNA-binding transcription factor activity, RNA polymerase II-specific"/>
    <property type="evidence" value="ECO:0000318"/>
    <property type="project" value="GO_Central"/>
</dbReference>
<keyword evidence="7" id="KW-1185">Reference proteome</keyword>
<evidence type="ECO:0000256" key="4">
    <source>
        <dbReference type="PROSITE-ProRule" id="PRU00089"/>
    </source>
</evidence>
<evidence type="ECO:0000256" key="3">
    <source>
        <dbReference type="ARBA" id="ARBA00023242"/>
    </source>
</evidence>
<comment type="subcellular location">
    <subcellularLocation>
        <location evidence="1 4">Nucleus</location>
    </subcellularLocation>
</comment>